<organism evidence="1 2">
    <name type="scientific">Goodea atripinnis</name>
    <dbReference type="NCBI Taxonomy" id="208336"/>
    <lineage>
        <taxon>Eukaryota</taxon>
        <taxon>Metazoa</taxon>
        <taxon>Chordata</taxon>
        <taxon>Craniata</taxon>
        <taxon>Vertebrata</taxon>
        <taxon>Euteleostomi</taxon>
        <taxon>Actinopterygii</taxon>
        <taxon>Neopterygii</taxon>
        <taxon>Teleostei</taxon>
        <taxon>Neoteleostei</taxon>
        <taxon>Acanthomorphata</taxon>
        <taxon>Ovalentaria</taxon>
        <taxon>Atherinomorphae</taxon>
        <taxon>Cyprinodontiformes</taxon>
        <taxon>Goodeidae</taxon>
        <taxon>Goodea</taxon>
    </lineage>
</organism>
<evidence type="ECO:0000313" key="1">
    <source>
        <dbReference type="EMBL" id="MEQ2183098.1"/>
    </source>
</evidence>
<protein>
    <submittedName>
        <fullName evidence="1">Uncharacterized protein</fullName>
    </submittedName>
</protein>
<evidence type="ECO:0000313" key="2">
    <source>
        <dbReference type="Proteomes" id="UP001476798"/>
    </source>
</evidence>
<name>A0ABV0PI29_9TELE</name>
<dbReference type="Proteomes" id="UP001476798">
    <property type="component" value="Unassembled WGS sequence"/>
</dbReference>
<comment type="caution">
    <text evidence="1">The sequence shown here is derived from an EMBL/GenBank/DDBJ whole genome shotgun (WGS) entry which is preliminary data.</text>
</comment>
<dbReference type="EMBL" id="JAHRIO010074179">
    <property type="protein sequence ID" value="MEQ2183098.1"/>
    <property type="molecule type" value="Genomic_DNA"/>
</dbReference>
<accession>A0ABV0PI29</accession>
<proteinExistence type="predicted"/>
<keyword evidence="2" id="KW-1185">Reference proteome</keyword>
<gene>
    <name evidence="1" type="ORF">GOODEAATRI_029121</name>
</gene>
<reference evidence="1 2" key="1">
    <citation type="submission" date="2021-06" db="EMBL/GenBank/DDBJ databases">
        <authorList>
            <person name="Palmer J.M."/>
        </authorList>
    </citation>
    <scope>NUCLEOTIDE SEQUENCE [LARGE SCALE GENOMIC DNA]</scope>
    <source>
        <strain evidence="1 2">GA_2019</strain>
        <tissue evidence="1">Muscle</tissue>
    </source>
</reference>
<sequence length="130" mass="14710">MPSLEMLLRHFTPHPPTGQRAFQSTLFSHFCSLIIKMQDYLAAQNLFIPKLIKICQQWKTCPSSLTCWSQSDPEREENENRTCRTASSNEGCIITVFTPSPSIPSIYIKECSLHFEEVLMLGDGVIICVG</sequence>